<dbReference type="PIRSF" id="PIRSF017535">
    <property type="entry name" value="VPS28"/>
    <property type="match status" value="1"/>
</dbReference>
<dbReference type="Pfam" id="PF03997">
    <property type="entry name" value="VPS28"/>
    <property type="match status" value="1"/>
</dbReference>
<dbReference type="InterPro" id="IPR017898">
    <property type="entry name" value="VPS28_N"/>
</dbReference>
<evidence type="ECO:0000259" key="7">
    <source>
        <dbReference type="PROSITE" id="PS51310"/>
    </source>
</evidence>
<organism evidence="9 10">
    <name type="scientific">Hohenbuehelia grisea</name>
    <dbReference type="NCBI Taxonomy" id="104357"/>
    <lineage>
        <taxon>Eukaryota</taxon>
        <taxon>Fungi</taxon>
        <taxon>Dikarya</taxon>
        <taxon>Basidiomycota</taxon>
        <taxon>Agaricomycotina</taxon>
        <taxon>Agaricomycetes</taxon>
        <taxon>Agaricomycetidae</taxon>
        <taxon>Agaricales</taxon>
        <taxon>Pleurotineae</taxon>
        <taxon>Pleurotaceae</taxon>
        <taxon>Hohenbuehelia</taxon>
    </lineage>
</organism>
<dbReference type="InterPro" id="IPR007143">
    <property type="entry name" value="Vps28"/>
</dbReference>
<dbReference type="SUPFAM" id="SSF140427">
    <property type="entry name" value="VPS28 C-terminal domain-like"/>
    <property type="match status" value="1"/>
</dbReference>
<dbReference type="PROSITE" id="PS51313">
    <property type="entry name" value="VPS28_N"/>
    <property type="match status" value="1"/>
</dbReference>
<evidence type="ECO:0000256" key="3">
    <source>
        <dbReference type="ARBA" id="ARBA00022753"/>
    </source>
</evidence>
<reference evidence="10" key="1">
    <citation type="submission" date="2024-06" db="EMBL/GenBank/DDBJ databases">
        <title>Multi-omics analyses provide insights into the biosynthesis of the anticancer antibiotic pleurotin in Hohenbuehelia grisea.</title>
        <authorList>
            <person name="Weaver J.A."/>
            <person name="Alberti F."/>
        </authorList>
    </citation>
    <scope>NUCLEOTIDE SEQUENCE [LARGE SCALE GENOMIC DNA]</scope>
    <source>
        <strain evidence="10">T-177</strain>
    </source>
</reference>
<dbReference type="Gene3D" id="1.20.120.1130">
    <property type="match status" value="1"/>
</dbReference>
<comment type="function">
    <text evidence="5">Component of the ESCRT-I complex (endosomal sorting complex required for transport I), a regulator of vesicular trafficking process.</text>
</comment>
<keyword evidence="4 5" id="KW-0653">Protein transport</keyword>
<keyword evidence="10" id="KW-1185">Reference proteome</keyword>
<keyword evidence="2 5" id="KW-0813">Transport</keyword>
<dbReference type="InterPro" id="IPR038358">
    <property type="entry name" value="VPS28_N_sf"/>
</dbReference>
<dbReference type="Gene3D" id="1.20.1440.200">
    <property type="match status" value="1"/>
</dbReference>
<comment type="similarity">
    <text evidence="5 6">Belongs to the VPS28 family.</text>
</comment>
<proteinExistence type="inferred from homology"/>
<dbReference type="PANTHER" id="PTHR12937">
    <property type="entry name" value="VACUOLAR PROTEIN SORTING 28, ISOFORM 2 VPS28"/>
    <property type="match status" value="1"/>
</dbReference>
<dbReference type="EMBL" id="JASNQZ010000007">
    <property type="protein sequence ID" value="KAL0954822.1"/>
    <property type="molecule type" value="Genomic_DNA"/>
</dbReference>
<gene>
    <name evidence="9" type="ORF">HGRIS_003767</name>
</gene>
<evidence type="ECO:0000256" key="2">
    <source>
        <dbReference type="ARBA" id="ARBA00022448"/>
    </source>
</evidence>
<feature type="domain" description="VPS28 N-terminal" evidence="8">
    <location>
        <begin position="1"/>
        <end position="84"/>
    </location>
</feature>
<name>A0ABR3JGL2_9AGAR</name>
<evidence type="ECO:0000256" key="1">
    <source>
        <dbReference type="ARBA" id="ARBA00004177"/>
    </source>
</evidence>
<evidence type="ECO:0000256" key="4">
    <source>
        <dbReference type="ARBA" id="ARBA00022927"/>
    </source>
</evidence>
<protein>
    <recommendedName>
        <fullName evidence="5">Vacuolar protein sorting-associated protein 28</fullName>
    </recommendedName>
    <alternativeName>
        <fullName evidence="5">ESCRT-I complex subunit VPS28</fullName>
    </alternativeName>
</protein>
<dbReference type="Proteomes" id="UP001556367">
    <property type="component" value="Unassembled WGS sequence"/>
</dbReference>
<evidence type="ECO:0000256" key="5">
    <source>
        <dbReference type="PIRNR" id="PIRNR017535"/>
    </source>
</evidence>
<keyword evidence="3 5" id="KW-0967">Endosome</keyword>
<dbReference type="InterPro" id="IPR017899">
    <property type="entry name" value="VPS28_C"/>
</dbReference>
<evidence type="ECO:0000313" key="10">
    <source>
        <dbReference type="Proteomes" id="UP001556367"/>
    </source>
</evidence>
<evidence type="ECO:0000313" key="9">
    <source>
        <dbReference type="EMBL" id="KAL0954822.1"/>
    </source>
</evidence>
<dbReference type="PANTHER" id="PTHR12937:SF0">
    <property type="entry name" value="VACUOLAR PROTEIN SORTING-ASSOCIATED PROTEIN 28 HOMOLOG"/>
    <property type="match status" value="1"/>
</dbReference>
<comment type="caution">
    <text evidence="9">The sequence shown here is derived from an EMBL/GenBank/DDBJ whole genome shotgun (WGS) entry which is preliminary data.</text>
</comment>
<evidence type="ECO:0000256" key="6">
    <source>
        <dbReference type="PROSITE-ProRule" id="PRU00642"/>
    </source>
</evidence>
<dbReference type="InterPro" id="IPR037206">
    <property type="entry name" value="VPS28_C_sf"/>
</dbReference>
<sequence>MFVILSQPPSKPSLAPTHLALRWTTMIPKRYSPACTRLLSQYKTMLKLVGDGVPSIEEFMQRYRMDNLAALHRIQVGVPATVEHSSEAGPETGKWVAETTQNFITFMDALKLRLRAKDQLHPILQQLVTGYARFKGSKDWEGRSRMVSWLITLNAMKASEEITEEQTRQLLFDVDYAYAEFFRSLSGKEDPS</sequence>
<dbReference type="InterPro" id="IPR037202">
    <property type="entry name" value="ESCRT_assembly_dom"/>
</dbReference>
<accession>A0ABR3JGL2</accession>
<feature type="domain" description="VPS28 C-terminal" evidence="7">
    <location>
        <begin position="91"/>
        <end position="186"/>
    </location>
</feature>
<comment type="subcellular location">
    <subcellularLocation>
        <location evidence="1">Endosome</location>
    </subcellularLocation>
</comment>
<dbReference type="SUPFAM" id="SSF140111">
    <property type="entry name" value="Endosomal sorting complex assembly domain"/>
    <property type="match status" value="1"/>
</dbReference>
<dbReference type="PROSITE" id="PS51310">
    <property type="entry name" value="VPS28_C"/>
    <property type="match status" value="1"/>
</dbReference>
<evidence type="ECO:0000259" key="8">
    <source>
        <dbReference type="PROSITE" id="PS51313"/>
    </source>
</evidence>